<protein>
    <recommendedName>
        <fullName evidence="1">Cupin type-2 domain-containing protein</fullName>
    </recommendedName>
</protein>
<keyword evidence="3" id="KW-1185">Reference proteome</keyword>
<gene>
    <name evidence="2" type="ORF">DCMF_22745</name>
</gene>
<dbReference type="SUPFAM" id="SSF51182">
    <property type="entry name" value="RmlC-like cupins"/>
    <property type="match status" value="1"/>
</dbReference>
<dbReference type="InterPro" id="IPR014710">
    <property type="entry name" value="RmlC-like_jellyroll"/>
</dbReference>
<dbReference type="AlphaFoldDB" id="A0A3G1KXM7"/>
<evidence type="ECO:0000313" key="3">
    <source>
        <dbReference type="Proteomes" id="UP000323521"/>
    </source>
</evidence>
<feature type="domain" description="Cupin type-2" evidence="1">
    <location>
        <begin position="83"/>
        <end position="146"/>
    </location>
</feature>
<dbReference type="CDD" id="cd02208">
    <property type="entry name" value="cupin_RmlC-like"/>
    <property type="match status" value="1"/>
</dbReference>
<name>A0A3G1KXM7_FORW1</name>
<reference evidence="2 3" key="1">
    <citation type="submission" date="2016-10" db="EMBL/GenBank/DDBJ databases">
        <title>Complete Genome Sequence of Peptococcaceae strain DCMF.</title>
        <authorList>
            <person name="Edwards R.J."/>
            <person name="Holland S.I."/>
            <person name="Deshpande N.P."/>
            <person name="Wong Y.K."/>
            <person name="Ertan H."/>
            <person name="Manefield M."/>
            <person name="Russell T.L."/>
            <person name="Lee M.J."/>
        </authorList>
    </citation>
    <scope>NUCLEOTIDE SEQUENCE [LARGE SCALE GENOMIC DNA]</scope>
    <source>
        <strain evidence="2 3">DCMF</strain>
    </source>
</reference>
<dbReference type="KEGG" id="fwa:DCMF_22745"/>
<dbReference type="EMBL" id="CP017634">
    <property type="protein sequence ID" value="ATW27192.1"/>
    <property type="molecule type" value="Genomic_DNA"/>
</dbReference>
<dbReference type="InterPro" id="IPR011051">
    <property type="entry name" value="RmlC_Cupin_sf"/>
</dbReference>
<evidence type="ECO:0000259" key="1">
    <source>
        <dbReference type="Pfam" id="PF07883"/>
    </source>
</evidence>
<dbReference type="InterPro" id="IPR013096">
    <property type="entry name" value="Cupin_2"/>
</dbReference>
<dbReference type="Proteomes" id="UP000323521">
    <property type="component" value="Chromosome"/>
</dbReference>
<dbReference type="OrthoDB" id="9816335at2"/>
<proteinExistence type="predicted"/>
<dbReference type="Gene3D" id="2.60.120.10">
    <property type="entry name" value="Jelly Rolls"/>
    <property type="match status" value="1"/>
</dbReference>
<sequence length="183" mass="20724">MNNKEGKIVSEKVLEAWEVKGRLHVRGLEGDYDLKEERRRLRELPRVIKASQVPFKGGPRMFNKVLLDPKYGSIQTIYTHVKEFLPGTESQLHGHQNDALMYVLQGTGFDVQDGVKIEWAAGDLAIIRGGTVHQHFCTSKIPARVVILKPKSLAMFANLTYQELIKPASKEPLMGWEGFKPED</sequence>
<dbReference type="Pfam" id="PF07883">
    <property type="entry name" value="Cupin_2"/>
    <property type="match status" value="1"/>
</dbReference>
<evidence type="ECO:0000313" key="2">
    <source>
        <dbReference type="EMBL" id="ATW27192.1"/>
    </source>
</evidence>
<organism evidence="2 3">
    <name type="scientific">Formimonas warabiya</name>
    <dbReference type="NCBI Taxonomy" id="1761012"/>
    <lineage>
        <taxon>Bacteria</taxon>
        <taxon>Bacillati</taxon>
        <taxon>Bacillota</taxon>
        <taxon>Clostridia</taxon>
        <taxon>Eubacteriales</taxon>
        <taxon>Peptococcaceae</taxon>
        <taxon>Candidatus Formimonas</taxon>
    </lineage>
</organism>
<accession>A0A3G1KXM7</accession>